<gene>
    <name evidence="1" type="ORF">CYMTET_47647</name>
</gene>
<dbReference type="EMBL" id="LGRX02033139">
    <property type="protein sequence ID" value="KAK3242672.1"/>
    <property type="molecule type" value="Genomic_DNA"/>
</dbReference>
<keyword evidence="2" id="KW-1185">Reference proteome</keyword>
<accession>A0AAE0BTV5</accession>
<dbReference type="Proteomes" id="UP001190700">
    <property type="component" value="Unassembled WGS sequence"/>
</dbReference>
<dbReference type="AlphaFoldDB" id="A0AAE0BTV5"/>
<protein>
    <submittedName>
        <fullName evidence="1">Uncharacterized protein</fullName>
    </submittedName>
</protein>
<name>A0AAE0BTV5_9CHLO</name>
<evidence type="ECO:0000313" key="1">
    <source>
        <dbReference type="EMBL" id="KAK3242672.1"/>
    </source>
</evidence>
<proteinExistence type="predicted"/>
<sequence length="131" mass="15006">MAVTFDDLTGAEAMAERQWLDLTWAEFMHASTGCAAWRDQLMVWAAILGSLFSGDRLLYLTLSVSRSDILRYQRLQVFETLCTRSKYHKFRRESLALLRRAGYTTVAVRARLLTVMPDITAILAVLWELTT</sequence>
<organism evidence="1 2">
    <name type="scientific">Cymbomonas tetramitiformis</name>
    <dbReference type="NCBI Taxonomy" id="36881"/>
    <lineage>
        <taxon>Eukaryota</taxon>
        <taxon>Viridiplantae</taxon>
        <taxon>Chlorophyta</taxon>
        <taxon>Pyramimonadophyceae</taxon>
        <taxon>Pyramimonadales</taxon>
        <taxon>Pyramimonadaceae</taxon>
        <taxon>Cymbomonas</taxon>
    </lineage>
</organism>
<reference evidence="1 2" key="1">
    <citation type="journal article" date="2015" name="Genome Biol. Evol.">
        <title>Comparative Genomics of a Bacterivorous Green Alga Reveals Evolutionary Causalities and Consequences of Phago-Mixotrophic Mode of Nutrition.</title>
        <authorList>
            <person name="Burns J.A."/>
            <person name="Paasch A."/>
            <person name="Narechania A."/>
            <person name="Kim E."/>
        </authorList>
    </citation>
    <scope>NUCLEOTIDE SEQUENCE [LARGE SCALE GENOMIC DNA]</scope>
    <source>
        <strain evidence="1 2">PLY_AMNH</strain>
    </source>
</reference>
<comment type="caution">
    <text evidence="1">The sequence shown here is derived from an EMBL/GenBank/DDBJ whole genome shotgun (WGS) entry which is preliminary data.</text>
</comment>
<evidence type="ECO:0000313" key="2">
    <source>
        <dbReference type="Proteomes" id="UP001190700"/>
    </source>
</evidence>